<dbReference type="Proteomes" id="UP000619479">
    <property type="component" value="Unassembled WGS sequence"/>
</dbReference>
<evidence type="ECO:0000313" key="5">
    <source>
        <dbReference type="EMBL" id="GID67237.1"/>
    </source>
</evidence>
<keyword evidence="2" id="KW-0238">DNA-binding</keyword>
<dbReference type="Pfam" id="PF12852">
    <property type="entry name" value="Cupin_6"/>
    <property type="match status" value="1"/>
</dbReference>
<dbReference type="PROSITE" id="PS01124">
    <property type="entry name" value="HTH_ARAC_FAMILY_2"/>
    <property type="match status" value="1"/>
</dbReference>
<dbReference type="SUPFAM" id="SSF46689">
    <property type="entry name" value="Homeodomain-like"/>
    <property type="match status" value="2"/>
</dbReference>
<dbReference type="SUPFAM" id="SSF51182">
    <property type="entry name" value="RmlC-like cupins"/>
    <property type="match status" value="1"/>
</dbReference>
<keyword evidence="3" id="KW-0804">Transcription</keyword>
<dbReference type="GO" id="GO:0043565">
    <property type="term" value="F:sequence-specific DNA binding"/>
    <property type="evidence" value="ECO:0007669"/>
    <property type="project" value="InterPro"/>
</dbReference>
<evidence type="ECO:0000256" key="1">
    <source>
        <dbReference type="ARBA" id="ARBA00023015"/>
    </source>
</evidence>
<dbReference type="Gene3D" id="1.10.10.60">
    <property type="entry name" value="Homeodomain-like"/>
    <property type="match status" value="2"/>
</dbReference>
<dbReference type="InterPro" id="IPR032783">
    <property type="entry name" value="AraC_lig"/>
</dbReference>
<dbReference type="InterPro" id="IPR009057">
    <property type="entry name" value="Homeodomain-like_sf"/>
</dbReference>
<dbReference type="PANTHER" id="PTHR46796">
    <property type="entry name" value="HTH-TYPE TRANSCRIPTIONAL ACTIVATOR RHAS-RELATED"/>
    <property type="match status" value="1"/>
</dbReference>
<proteinExistence type="predicted"/>
<gene>
    <name evidence="5" type="ORF">Acy02nite_51180</name>
</gene>
<sequence length="321" mass="34561">MDLVADVLEISGVRGTIGARIEAGENWSVPVVGCTAAVLYVVAAGGAWLTLRDRPTSSLELATGDVVLMPAGPPHVLSSSPRTDTPFTDPAAAARAYEAGEVIHLGSPPTRTRILTISYECDHTVRTQVIDALPEVVHVRADQGETGFDDTVRMLGRELSHPRLAGRAVLNSLVDILLVQVMRAWLPTRPGHQGTWLGVLGDPLVHSAVERLHAEPARPWTTATLASTLAVSRATLSRRFPAAVGQSPGAYLTQWRMDLAAVRLRKTQDPIESIATAVGYQSVPAFSRAFARSHGTTPGRFRTTVKRHEGRQEIWRPSSSG</sequence>
<comment type="caution">
    <text evidence="5">The sequence shown here is derived from an EMBL/GenBank/DDBJ whole genome shotgun (WGS) entry which is preliminary data.</text>
</comment>
<reference evidence="5" key="1">
    <citation type="submission" date="2021-01" db="EMBL/GenBank/DDBJ databases">
        <title>Whole genome shotgun sequence of Actinoplanes cyaneus NBRC 14990.</title>
        <authorList>
            <person name="Komaki H."/>
            <person name="Tamura T."/>
        </authorList>
    </citation>
    <scope>NUCLEOTIDE SEQUENCE</scope>
    <source>
        <strain evidence="5">NBRC 14990</strain>
    </source>
</reference>
<evidence type="ECO:0000259" key="4">
    <source>
        <dbReference type="PROSITE" id="PS01124"/>
    </source>
</evidence>
<dbReference type="PROSITE" id="PS00041">
    <property type="entry name" value="HTH_ARAC_FAMILY_1"/>
    <property type="match status" value="1"/>
</dbReference>
<dbReference type="SMART" id="SM00342">
    <property type="entry name" value="HTH_ARAC"/>
    <property type="match status" value="1"/>
</dbReference>
<dbReference type="InterPro" id="IPR018062">
    <property type="entry name" value="HTH_AraC-typ_CS"/>
</dbReference>
<dbReference type="InterPro" id="IPR018060">
    <property type="entry name" value="HTH_AraC"/>
</dbReference>
<evidence type="ECO:0000313" key="6">
    <source>
        <dbReference type="Proteomes" id="UP000619479"/>
    </source>
</evidence>
<keyword evidence="1" id="KW-0805">Transcription regulation</keyword>
<name>A0A919M610_9ACTN</name>
<evidence type="ECO:0000256" key="2">
    <source>
        <dbReference type="ARBA" id="ARBA00023125"/>
    </source>
</evidence>
<organism evidence="5 6">
    <name type="scientific">Actinoplanes cyaneus</name>
    <dbReference type="NCBI Taxonomy" id="52696"/>
    <lineage>
        <taxon>Bacteria</taxon>
        <taxon>Bacillati</taxon>
        <taxon>Actinomycetota</taxon>
        <taxon>Actinomycetes</taxon>
        <taxon>Micromonosporales</taxon>
        <taxon>Micromonosporaceae</taxon>
        <taxon>Actinoplanes</taxon>
    </lineage>
</organism>
<dbReference type="RefSeq" id="WP_203744746.1">
    <property type="nucleotide sequence ID" value="NZ_BAAAUC010000004.1"/>
</dbReference>
<dbReference type="InterPro" id="IPR050204">
    <property type="entry name" value="AraC_XylS_family_regulators"/>
</dbReference>
<dbReference type="GO" id="GO:0003700">
    <property type="term" value="F:DNA-binding transcription factor activity"/>
    <property type="evidence" value="ECO:0007669"/>
    <property type="project" value="InterPro"/>
</dbReference>
<evidence type="ECO:0000256" key="3">
    <source>
        <dbReference type="ARBA" id="ARBA00023163"/>
    </source>
</evidence>
<keyword evidence="6" id="KW-1185">Reference proteome</keyword>
<dbReference type="InterPro" id="IPR011051">
    <property type="entry name" value="RmlC_Cupin_sf"/>
</dbReference>
<feature type="domain" description="HTH araC/xylS-type" evidence="4">
    <location>
        <begin position="206"/>
        <end position="304"/>
    </location>
</feature>
<dbReference type="AlphaFoldDB" id="A0A919M610"/>
<dbReference type="PANTHER" id="PTHR46796:SF13">
    <property type="entry name" value="HTH-TYPE TRANSCRIPTIONAL ACTIVATOR RHAS"/>
    <property type="match status" value="1"/>
</dbReference>
<accession>A0A919M610</accession>
<dbReference type="EMBL" id="BOMH01000038">
    <property type="protein sequence ID" value="GID67237.1"/>
    <property type="molecule type" value="Genomic_DNA"/>
</dbReference>
<protein>
    <submittedName>
        <fullName evidence="5">AraC family transcriptional regulator</fullName>
    </submittedName>
</protein>
<dbReference type="Pfam" id="PF12833">
    <property type="entry name" value="HTH_18"/>
    <property type="match status" value="1"/>
</dbReference>